<proteinExistence type="predicted"/>
<evidence type="ECO:0000256" key="1">
    <source>
        <dbReference type="SAM" id="SignalP"/>
    </source>
</evidence>
<feature type="chain" id="PRO_5024278467" description="Tyrosine-protein kinase ephrin type A/B receptor-like domain-containing protein" evidence="1">
    <location>
        <begin position="38"/>
        <end position="136"/>
    </location>
</feature>
<evidence type="ECO:0000313" key="2">
    <source>
        <dbReference type="EMBL" id="KAB0360003.1"/>
    </source>
</evidence>
<sequence length="136" mass="14246">MATGGRGPVVAMAAGSTLSAASVTLFLLLVLPRVSQAQTFFLPFRQPETCGHNQYFDISALSCVACGANQRQDARGTSCVCLPGFQMISNNGGPDIICKKCPEHMKGVTEDGWNCISCPGGLTAEGKCHCPTGHIL</sequence>
<dbReference type="SUPFAM" id="SSF57184">
    <property type="entry name" value="Growth factor receptor domain"/>
    <property type="match status" value="1"/>
</dbReference>
<dbReference type="PANTHER" id="PTHR21274">
    <property type="entry name" value="MECKELIN"/>
    <property type="match status" value="1"/>
</dbReference>
<dbReference type="EMBL" id="VCEA01000001">
    <property type="protein sequence ID" value="KAB0360003.1"/>
    <property type="molecule type" value="Genomic_DNA"/>
</dbReference>
<name>A0A5N3WET0_MUNMU</name>
<dbReference type="Proteomes" id="UP000326458">
    <property type="component" value="Unassembled WGS sequence"/>
</dbReference>
<keyword evidence="1" id="KW-0732">Signal</keyword>
<feature type="non-terminal residue" evidence="2">
    <location>
        <position position="136"/>
    </location>
</feature>
<protein>
    <recommendedName>
        <fullName evidence="4">Tyrosine-protein kinase ephrin type A/B receptor-like domain-containing protein</fullName>
    </recommendedName>
</protein>
<dbReference type="AlphaFoldDB" id="A0A5N3WET0"/>
<evidence type="ECO:0000313" key="3">
    <source>
        <dbReference type="Proteomes" id="UP000326458"/>
    </source>
</evidence>
<dbReference type="GO" id="GO:0036038">
    <property type="term" value="C:MKS complex"/>
    <property type="evidence" value="ECO:0007669"/>
    <property type="project" value="InterPro"/>
</dbReference>
<dbReference type="InterPro" id="IPR009030">
    <property type="entry name" value="Growth_fac_rcpt_cys_sf"/>
</dbReference>
<dbReference type="PANTHER" id="PTHR21274:SF2">
    <property type="entry name" value="MECKELIN"/>
    <property type="match status" value="1"/>
</dbReference>
<organism evidence="2 3">
    <name type="scientific">Muntiacus muntjak</name>
    <name type="common">Barking deer</name>
    <name type="synonym">Indian muntjac</name>
    <dbReference type="NCBI Taxonomy" id="9888"/>
    <lineage>
        <taxon>Eukaryota</taxon>
        <taxon>Metazoa</taxon>
        <taxon>Chordata</taxon>
        <taxon>Craniata</taxon>
        <taxon>Vertebrata</taxon>
        <taxon>Euteleostomi</taxon>
        <taxon>Mammalia</taxon>
        <taxon>Eutheria</taxon>
        <taxon>Laurasiatheria</taxon>
        <taxon>Artiodactyla</taxon>
        <taxon>Ruminantia</taxon>
        <taxon>Pecora</taxon>
        <taxon>Cervidae</taxon>
        <taxon>Muntiacinae</taxon>
        <taxon>Muntiacus</taxon>
    </lineage>
</organism>
<accession>A0A5N3WET0</accession>
<dbReference type="InterPro" id="IPR019170">
    <property type="entry name" value="Meckelin"/>
</dbReference>
<gene>
    <name evidence="2" type="ORF">FD754_004159</name>
</gene>
<keyword evidence="3" id="KW-1185">Reference proteome</keyword>
<evidence type="ECO:0008006" key="4">
    <source>
        <dbReference type="Google" id="ProtNLM"/>
    </source>
</evidence>
<feature type="signal peptide" evidence="1">
    <location>
        <begin position="1"/>
        <end position="37"/>
    </location>
</feature>
<comment type="caution">
    <text evidence="2">The sequence shown here is derived from an EMBL/GenBank/DDBJ whole genome shotgun (WGS) entry which is preliminary data.</text>
</comment>
<dbReference type="GO" id="GO:0060271">
    <property type="term" value="P:cilium assembly"/>
    <property type="evidence" value="ECO:0007669"/>
    <property type="project" value="InterPro"/>
</dbReference>
<reference evidence="2 3" key="1">
    <citation type="submission" date="2019-06" db="EMBL/GenBank/DDBJ databases">
        <title>Discovery of a novel chromosome fission-fusion reversal in muntjac.</title>
        <authorList>
            <person name="Mudd A.B."/>
            <person name="Bredeson J.V."/>
            <person name="Baum R."/>
            <person name="Hockemeyer D."/>
            <person name="Rokhsar D.S."/>
        </authorList>
    </citation>
    <scope>NUCLEOTIDE SEQUENCE [LARGE SCALE GENOMIC DNA]</scope>
    <source>
        <strain evidence="2">UTSW_UCB_Mm</strain>
        <tissue evidence="2">Fibroblast cell line</tissue>
    </source>
</reference>